<proteinExistence type="predicted"/>
<feature type="transmembrane region" description="Helical" evidence="1">
    <location>
        <begin position="249"/>
        <end position="274"/>
    </location>
</feature>
<name>O62495_CAEEL</name>
<protein>
    <submittedName>
        <fullName evidence="2">Serpentine Receptor, class H</fullName>
    </submittedName>
</protein>
<dbReference type="OMA" id="YNNCVPK"/>
<evidence type="ECO:0000313" key="4">
    <source>
        <dbReference type="WormBase" id="Y70C5A.2"/>
    </source>
</evidence>
<dbReference type="UCSC" id="Y70C5A.2">
    <property type="organism name" value="c. elegans"/>
</dbReference>
<dbReference type="RefSeq" id="NP_507204.2">
    <property type="nucleotide sequence ID" value="NM_074803.3"/>
</dbReference>
<feature type="transmembrane region" description="Helical" evidence="1">
    <location>
        <begin position="94"/>
        <end position="116"/>
    </location>
</feature>
<feature type="transmembrane region" description="Helical" evidence="1">
    <location>
        <begin position="286"/>
        <end position="304"/>
    </location>
</feature>
<feature type="transmembrane region" description="Helical" evidence="1">
    <location>
        <begin position="147"/>
        <end position="166"/>
    </location>
</feature>
<dbReference type="InParanoid" id="O62495"/>
<dbReference type="AGR" id="WB:WBGene00013490"/>
<evidence type="ECO:0000313" key="2">
    <source>
        <dbReference type="EMBL" id="CAB16532.2"/>
    </source>
</evidence>
<dbReference type="eggNOG" id="ENOG502TFSU">
    <property type="taxonomic scope" value="Eukaryota"/>
</dbReference>
<dbReference type="AlphaFoldDB" id="O62495"/>
<evidence type="ECO:0000256" key="1">
    <source>
        <dbReference type="SAM" id="Phobius"/>
    </source>
</evidence>
<keyword evidence="3" id="KW-1185">Reference proteome</keyword>
<dbReference type="PANTHER" id="PTHR46891">
    <property type="entry name" value="SERPENTINE RECEPTOR, CLASS H-RELATED"/>
    <property type="match status" value="1"/>
</dbReference>
<dbReference type="PaxDb" id="6239-Y70C5A.2"/>
<dbReference type="EMBL" id="BX284605">
    <property type="protein sequence ID" value="CAB16532.2"/>
    <property type="molecule type" value="Genomic_DNA"/>
</dbReference>
<sequence length="355" mass="40656">MITVCDPSDAISGILWVHKFSPLLALPVFIFAGYILIYKSSKHLQPSKRAYGYFFISKFASLSFLTAGIAPIIHTPAWGFQTTGFLQILNAVNPMWAIISTVYCYLVMLFFLVQVINTRCEAIEKLSAVAYEEEKKMFFLLRTMLKFLYFFVLFSFWCLLLTLGFGEYDVQWRLRMAAERSKLLRNTNCPEFFFLDTNSWRLIISIISIIFLLITFLIFSIGYLSGAYHILKLSKMKISKKFWKIQTGFLFLLGIQVTLLFCFLLFLPICFLAIKAPGSESTSLTIILFIGHHATISTIIFILAHRFVRSRILRVYNNCVPKSHRVGAIVDADRLDTHCVPQIQVFAVITATTTV</sequence>
<dbReference type="Bgee" id="WBGene00013490">
    <property type="expression patterns" value="Expressed in larva"/>
</dbReference>
<dbReference type="FunCoup" id="O62495">
    <property type="interactions" value="811"/>
</dbReference>
<dbReference type="HOGENOM" id="CLU_781275_0_0_1"/>
<keyword evidence="1" id="KW-0472">Membrane</keyword>
<dbReference type="GeneID" id="180114"/>
<gene>
    <name evidence="2" type="ORF">CELE_Y70C5A.2</name>
    <name evidence="2 4" type="ORF">Y70C5A.2</name>
</gene>
<dbReference type="Pfam" id="PF10318">
    <property type="entry name" value="7TM_GPCR_Srh"/>
    <property type="match status" value="1"/>
</dbReference>
<dbReference type="Proteomes" id="UP000001940">
    <property type="component" value="Chromosome V"/>
</dbReference>
<accession>O62495</accession>
<feature type="transmembrane region" description="Helical" evidence="1">
    <location>
        <begin position="50"/>
        <end position="74"/>
    </location>
</feature>
<keyword evidence="1" id="KW-1133">Transmembrane helix</keyword>
<organism evidence="2 3">
    <name type="scientific">Caenorhabditis elegans</name>
    <dbReference type="NCBI Taxonomy" id="6239"/>
    <lineage>
        <taxon>Eukaryota</taxon>
        <taxon>Metazoa</taxon>
        <taxon>Ecdysozoa</taxon>
        <taxon>Nematoda</taxon>
        <taxon>Chromadorea</taxon>
        <taxon>Rhabditida</taxon>
        <taxon>Rhabditina</taxon>
        <taxon>Rhabditomorpha</taxon>
        <taxon>Rhabditoidea</taxon>
        <taxon>Rhabditidae</taxon>
        <taxon>Peloderinae</taxon>
        <taxon>Caenorhabditis</taxon>
    </lineage>
</organism>
<dbReference type="PANTHER" id="PTHR46891:SF13">
    <property type="entry name" value="SERPENTINE RECEPTOR, CLASS H"/>
    <property type="match status" value="1"/>
</dbReference>
<dbReference type="CTD" id="180114"/>
<keyword evidence="1" id="KW-0812">Transmembrane</keyword>
<reference evidence="2 3" key="1">
    <citation type="journal article" date="1998" name="Science">
        <title>Genome sequence of the nematode C. elegans: a platform for investigating biology.</title>
        <authorList>
            <consortium name="The C. elegans sequencing consortium"/>
            <person name="Sulson J.E."/>
            <person name="Waterston R."/>
        </authorList>
    </citation>
    <scope>NUCLEOTIDE SEQUENCE [LARGE SCALE GENOMIC DNA]</scope>
    <source>
        <strain evidence="2 3">Bristol N2</strain>
    </source>
</reference>
<keyword evidence="2" id="KW-0675">Receptor</keyword>
<evidence type="ECO:0000313" key="3">
    <source>
        <dbReference type="Proteomes" id="UP000001940"/>
    </source>
</evidence>
<dbReference type="KEGG" id="cel:CELE_Y70C5A.2"/>
<dbReference type="WormBase" id="Y70C5A.2">
    <property type="protein sequence ID" value="CE41600"/>
    <property type="gene ID" value="WBGene00013490"/>
</dbReference>
<feature type="transmembrane region" description="Helical" evidence="1">
    <location>
        <begin position="20"/>
        <end position="38"/>
    </location>
</feature>
<dbReference type="InterPro" id="IPR019422">
    <property type="entry name" value="7TM_GPCR_serpentine_rcpt_Srh"/>
</dbReference>
<dbReference type="OrthoDB" id="5831819at2759"/>
<feature type="transmembrane region" description="Helical" evidence="1">
    <location>
        <begin position="202"/>
        <end position="228"/>
    </location>
</feature>